<reference evidence="1 2" key="1">
    <citation type="submission" date="2020-10" db="EMBL/GenBank/DDBJ databases">
        <title>Degradation of 1,4-Dioxane by Xanthobacter sp. YN2, via a Novel Group-2 Soluble Di-Iron Monooxygenase.</title>
        <authorList>
            <person name="Ma F."/>
            <person name="Wang Y."/>
            <person name="Yang J."/>
            <person name="Guo H."/>
            <person name="Su D."/>
            <person name="Yu L."/>
        </authorList>
    </citation>
    <scope>NUCLEOTIDE SEQUENCE [LARGE SCALE GENOMIC DNA]</scope>
    <source>
        <strain evidence="1 2">YN2</strain>
        <plasmid evidence="1 2">unnamed3</plasmid>
    </source>
</reference>
<evidence type="ECO:0000313" key="1">
    <source>
        <dbReference type="EMBL" id="QRG10224.1"/>
    </source>
</evidence>
<dbReference type="AlphaFoldDB" id="A0A974SM95"/>
<keyword evidence="1" id="KW-0614">Plasmid</keyword>
<protein>
    <submittedName>
        <fullName evidence="1">DUF736 family protein</fullName>
    </submittedName>
</protein>
<dbReference type="Pfam" id="PF05284">
    <property type="entry name" value="DUF736"/>
    <property type="match status" value="1"/>
</dbReference>
<proteinExistence type="predicted"/>
<gene>
    <name evidence="1" type="ORF">EZH22_31115</name>
</gene>
<accession>A0A974SM95</accession>
<sequence length="120" mass="13610">MAEQKANTIEFDDKREHASGWIATHWCDFPFEAHIDPDARNSNRPLYRVFGRSPKGTPIEIGAIWERKNRENGNTYLSLQIRDTGVEGREYNGNIGRLPGSHTSNDDLLLAIIESRPFAA</sequence>
<name>A0A974SM95_9HYPH</name>
<evidence type="ECO:0000313" key="2">
    <source>
        <dbReference type="Proteomes" id="UP000596427"/>
    </source>
</evidence>
<dbReference type="EMBL" id="CP063365">
    <property type="protein sequence ID" value="QRG10224.1"/>
    <property type="molecule type" value="Genomic_DNA"/>
</dbReference>
<dbReference type="RefSeq" id="WP_203197099.1">
    <property type="nucleotide sequence ID" value="NZ_CP063365.1"/>
</dbReference>
<dbReference type="InterPro" id="IPR007948">
    <property type="entry name" value="DUF736"/>
</dbReference>
<keyword evidence="2" id="KW-1185">Reference proteome</keyword>
<dbReference type="KEGG" id="xdi:EZH22_31115"/>
<organism evidence="1 2">
    <name type="scientific">Xanthobacter dioxanivorans</name>
    <dbReference type="NCBI Taxonomy" id="2528964"/>
    <lineage>
        <taxon>Bacteria</taxon>
        <taxon>Pseudomonadati</taxon>
        <taxon>Pseudomonadota</taxon>
        <taxon>Alphaproteobacteria</taxon>
        <taxon>Hyphomicrobiales</taxon>
        <taxon>Xanthobacteraceae</taxon>
        <taxon>Xanthobacter</taxon>
    </lineage>
</organism>
<geneLocation type="plasmid" evidence="1 2">
    <name>unnamed3</name>
</geneLocation>
<dbReference type="Proteomes" id="UP000596427">
    <property type="component" value="Plasmid unnamed3"/>
</dbReference>